<dbReference type="GO" id="GO:0003677">
    <property type="term" value="F:DNA binding"/>
    <property type="evidence" value="ECO:0007669"/>
    <property type="project" value="UniProtKB-UniRule"/>
</dbReference>
<dbReference type="Pfam" id="PF25872">
    <property type="entry name" value="HTH_77"/>
    <property type="match status" value="1"/>
</dbReference>
<evidence type="ECO:0000256" key="1">
    <source>
        <dbReference type="ARBA" id="ARBA00023125"/>
    </source>
</evidence>
<dbReference type="EMBL" id="CP012333">
    <property type="protein sequence ID" value="AKU97860.1"/>
    <property type="molecule type" value="Genomic_DNA"/>
</dbReference>
<accession>A0A0K1PWF7</accession>
<dbReference type="STRING" id="1391654.AKJ09_04524"/>
<keyword evidence="1 2" id="KW-0238">DNA-binding</keyword>
<dbReference type="InterPro" id="IPR049945">
    <property type="entry name" value="AAA_22"/>
</dbReference>
<dbReference type="PROSITE" id="PS51755">
    <property type="entry name" value="OMPR_PHOB"/>
    <property type="match status" value="1"/>
</dbReference>
<dbReference type="Pfam" id="PF00486">
    <property type="entry name" value="Trans_reg_C"/>
    <property type="match status" value="1"/>
</dbReference>
<dbReference type="SUPFAM" id="SSF52540">
    <property type="entry name" value="P-loop containing nucleoside triphosphate hydrolases"/>
    <property type="match status" value="1"/>
</dbReference>
<dbReference type="GO" id="GO:0016887">
    <property type="term" value="F:ATP hydrolysis activity"/>
    <property type="evidence" value="ECO:0007669"/>
    <property type="project" value="InterPro"/>
</dbReference>
<dbReference type="InterPro" id="IPR058852">
    <property type="entry name" value="HTH_77"/>
</dbReference>
<evidence type="ECO:0000256" key="2">
    <source>
        <dbReference type="PROSITE-ProRule" id="PRU01091"/>
    </source>
</evidence>
<dbReference type="InterPro" id="IPR016032">
    <property type="entry name" value="Sig_transdc_resp-reg_C-effctor"/>
</dbReference>
<evidence type="ECO:0000313" key="5">
    <source>
        <dbReference type="Proteomes" id="UP000064967"/>
    </source>
</evidence>
<reference evidence="4 5" key="1">
    <citation type="submission" date="2015-08" db="EMBL/GenBank/DDBJ databases">
        <authorList>
            <person name="Babu N.S."/>
            <person name="Beckwith C.J."/>
            <person name="Beseler K.G."/>
            <person name="Brison A."/>
            <person name="Carone J.V."/>
            <person name="Caskin T.P."/>
            <person name="Diamond M."/>
            <person name="Durham M.E."/>
            <person name="Foxe J.M."/>
            <person name="Go M."/>
            <person name="Henderson B.A."/>
            <person name="Jones I.B."/>
            <person name="McGettigan J.A."/>
            <person name="Micheletti S.J."/>
            <person name="Nasrallah M.E."/>
            <person name="Ortiz D."/>
            <person name="Piller C.R."/>
            <person name="Privatt S.R."/>
            <person name="Schneider S.L."/>
            <person name="Sharp S."/>
            <person name="Smith T.C."/>
            <person name="Stanton J.D."/>
            <person name="Ullery H.E."/>
            <person name="Wilson R.J."/>
            <person name="Serrano M.G."/>
            <person name="Buck G."/>
            <person name="Lee V."/>
            <person name="Wang Y."/>
            <person name="Carvalho R."/>
            <person name="Voegtly L."/>
            <person name="Shi R."/>
            <person name="Duckworth R."/>
            <person name="Johnson A."/>
            <person name="Loviza R."/>
            <person name="Walstead R."/>
            <person name="Shah Z."/>
            <person name="Kiflezghi M."/>
            <person name="Wade K."/>
            <person name="Ball S.L."/>
            <person name="Bradley K.W."/>
            <person name="Asai D.J."/>
            <person name="Bowman C.A."/>
            <person name="Russell D.A."/>
            <person name="Pope W.H."/>
            <person name="Jacobs-Sera D."/>
            <person name="Hendrix R.W."/>
            <person name="Hatfull G.F."/>
        </authorList>
    </citation>
    <scope>NUCLEOTIDE SEQUENCE [LARGE SCALE GENOMIC DNA]</scope>
    <source>
        <strain evidence="4 5">DSM 27648</strain>
    </source>
</reference>
<dbReference type="KEGG" id="llu:AKJ09_04524"/>
<organism evidence="4 5">
    <name type="scientific">Labilithrix luteola</name>
    <dbReference type="NCBI Taxonomy" id="1391654"/>
    <lineage>
        <taxon>Bacteria</taxon>
        <taxon>Pseudomonadati</taxon>
        <taxon>Myxococcota</taxon>
        <taxon>Polyangia</taxon>
        <taxon>Polyangiales</taxon>
        <taxon>Labilitrichaceae</taxon>
        <taxon>Labilithrix</taxon>
    </lineage>
</organism>
<sequence length="926" mass="100074">MRTSKTSNDDATGIDEHFSFGPYRLLPRRRLLLEGDTVVRLGSRALAILTQLVGRAGETISKEELLASVWPDTAVDEANLRVHIAALRKALGDGRDGSRYIANLPVRGYCFVAPVTRASSNAFASDVVRDDVRSPLPAAPVSNLIGRDATLAMLGKRLESQRLITIVGPAGIGKTAVARAVGAHVANDYPDGVRFVDLATISDPRHVVSALAGMQNLSLPAEAPMDALVRELAGKIVLILLDNCEHVIDAAADLSERLLANVSGARILATSRESLRAQGESVYRLPALELPPETASELTAAQVSTFSAVALFVERARASLDTFELTDADAPVAVDLCRRLDGVPLAIELAAARVDTFGLRDLTARLDGRFRLLMRGHRTAIPRQQTLRGAMEWSYETLSPRERWLLRRLAVFRGIFTFESVLAITEDEVSNAVDELVGLVAKSLVSADVSGAEAKYRLLATTRAYAFEKLVEAGETAAALRSHALYVQRKTARMTAMPLERSSFRDDPALMIDDVRAALDWGYSEQGEPKVAIAITIAAASLAAKLSLHAEFRGHVTRALEYLARSGMRDDLSEMKLSFALGCLTLHTRGGGEEAFRRAYELASKSDVLWVDRAAAIEGVWANFIGTGEYPHALELAEQHAVASAHVNSAAAILNGERVLGLSLHYVGEHARARPLLEGVIERARIPRAVDAVQIPSGTSARVPLARTLWIQGLGDSARNVAAEAVAEAMASAHRLALCLALGYASIPIAIWCGDTDEARRFLQLLVTESALAGLEPWKSWGRVLGLALDQPFAGRIKDATAPQVDMLSTLRTPLVDERALARAERGLAGWCAPEVFRATGEELLRSGTENARDCAEGLFLRARDLARGQGALSWELRAVTSLARLWSSGERARDGRAQLAGVFDRITEGATTQDVIEARRLLDAE</sequence>
<dbReference type="GO" id="GO:0006355">
    <property type="term" value="P:regulation of DNA-templated transcription"/>
    <property type="evidence" value="ECO:0007669"/>
    <property type="project" value="InterPro"/>
</dbReference>
<dbReference type="SUPFAM" id="SSF46894">
    <property type="entry name" value="C-terminal effector domain of the bipartite response regulators"/>
    <property type="match status" value="1"/>
</dbReference>
<dbReference type="InterPro" id="IPR036388">
    <property type="entry name" value="WH-like_DNA-bd_sf"/>
</dbReference>
<dbReference type="PANTHER" id="PTHR47691">
    <property type="entry name" value="REGULATOR-RELATED"/>
    <property type="match status" value="1"/>
</dbReference>
<feature type="DNA-binding region" description="OmpR/PhoB-type" evidence="2">
    <location>
        <begin position="15"/>
        <end position="113"/>
    </location>
</feature>
<proteinExistence type="predicted"/>
<gene>
    <name evidence="4" type="ORF">AKJ09_04524</name>
</gene>
<dbReference type="PATRIC" id="fig|1391654.3.peg.4588"/>
<name>A0A0K1PWF7_9BACT</name>
<evidence type="ECO:0000259" key="3">
    <source>
        <dbReference type="PROSITE" id="PS51755"/>
    </source>
</evidence>
<evidence type="ECO:0000313" key="4">
    <source>
        <dbReference type="EMBL" id="AKU97860.1"/>
    </source>
</evidence>
<dbReference type="Gene3D" id="1.10.10.10">
    <property type="entry name" value="Winged helix-like DNA-binding domain superfamily/Winged helix DNA-binding domain"/>
    <property type="match status" value="1"/>
</dbReference>
<dbReference type="GO" id="GO:0000160">
    <property type="term" value="P:phosphorelay signal transduction system"/>
    <property type="evidence" value="ECO:0007669"/>
    <property type="project" value="InterPro"/>
</dbReference>
<dbReference type="PANTHER" id="PTHR47691:SF3">
    <property type="entry name" value="HTH-TYPE TRANSCRIPTIONAL REGULATOR RV0890C-RELATED"/>
    <property type="match status" value="1"/>
</dbReference>
<keyword evidence="5" id="KW-1185">Reference proteome</keyword>
<dbReference type="Proteomes" id="UP000064967">
    <property type="component" value="Chromosome"/>
</dbReference>
<protein>
    <submittedName>
        <fullName evidence="4">Signal transduction response regulator / Tetratricopeptide repeat-containing protein</fullName>
    </submittedName>
</protein>
<dbReference type="InterPro" id="IPR027417">
    <property type="entry name" value="P-loop_NTPase"/>
</dbReference>
<dbReference type="Pfam" id="PF13401">
    <property type="entry name" value="AAA_22"/>
    <property type="match status" value="1"/>
</dbReference>
<dbReference type="InterPro" id="IPR001867">
    <property type="entry name" value="OmpR/PhoB-type_DNA-bd"/>
</dbReference>
<dbReference type="Gene3D" id="3.40.50.300">
    <property type="entry name" value="P-loop containing nucleotide triphosphate hydrolases"/>
    <property type="match status" value="1"/>
</dbReference>
<dbReference type="AlphaFoldDB" id="A0A0K1PWF7"/>
<dbReference type="SMART" id="SM00862">
    <property type="entry name" value="Trans_reg_C"/>
    <property type="match status" value="1"/>
</dbReference>
<dbReference type="CDD" id="cd00383">
    <property type="entry name" value="trans_reg_C"/>
    <property type="match status" value="1"/>
</dbReference>
<dbReference type="PRINTS" id="PR00364">
    <property type="entry name" value="DISEASERSIST"/>
</dbReference>
<feature type="domain" description="OmpR/PhoB-type" evidence="3">
    <location>
        <begin position="15"/>
        <end position="113"/>
    </location>
</feature>